<dbReference type="KEGG" id="abas:ACPOL_3291"/>
<gene>
    <name evidence="12" type="ORF">ACPOL_3291</name>
</gene>
<evidence type="ECO:0000313" key="13">
    <source>
        <dbReference type="Proteomes" id="UP000253606"/>
    </source>
</evidence>
<name>A0A2Z5G1A6_9BACT</name>
<evidence type="ECO:0000259" key="11">
    <source>
        <dbReference type="Pfam" id="PF11721"/>
    </source>
</evidence>
<evidence type="ECO:0000256" key="4">
    <source>
        <dbReference type="ARBA" id="ARBA00022729"/>
    </source>
</evidence>
<dbReference type="GO" id="GO:0016020">
    <property type="term" value="C:membrane"/>
    <property type="evidence" value="ECO:0007669"/>
    <property type="project" value="TreeGrafter"/>
</dbReference>
<evidence type="ECO:0000256" key="2">
    <source>
        <dbReference type="ARBA" id="ARBA00009141"/>
    </source>
</evidence>
<keyword evidence="3 10" id="KW-0812">Transmembrane</keyword>
<dbReference type="Pfam" id="PF11721">
    <property type="entry name" value="Malectin"/>
    <property type="match status" value="1"/>
</dbReference>
<keyword evidence="6 10" id="KW-1133">Transmembrane helix</keyword>
<evidence type="ECO:0000256" key="1">
    <source>
        <dbReference type="ARBA" id="ARBA00004115"/>
    </source>
</evidence>
<keyword evidence="5" id="KW-0256">Endoplasmic reticulum</keyword>
<sequence length="497" mass="54743">MSSTYSEPRVKEDEERSELQAVLQSGILKRAPNLQHFLEFVAEEYFAGTADQVKEYSIAVQALHRPEKFDPQSDTIVRVTAHALRKKLEQYYATDGAAHEVQIQLPAGKYVLQFVRKEPELPIVQPSVTFGPPDVIQETAPVADRKSGVWVAFAIVLVVLLAGSVIIFFLKQRQALPPSKAASASVVSEADSLMRIRFGSSTTPYVDAAGQSWINEHYCKGGTTFNHSGHDIQGTDDLAIFREGRKGKFQCRIPVAPGIYKLQLLFADTAGDKVGAGQVDYTINDRISEALDVVDEAGGSDIALGKVYEGIRPMSDGTIHLDFRSEDAFANALELTRTDSEVGPPLRMLAGPAVFHDDSGNVWLPERFFLGGRRASHSDTLPKIANAGLYGWERYGHFRYMLPVVPGREYTVRMYFFEEWFGAKNGGPGGVGSRVFDVYCNGMTLLTNFDISKESSSGTITMTIRHVKPTAHGTLELNFTPVTNYPLVNAIEVDPEG</sequence>
<evidence type="ECO:0000256" key="5">
    <source>
        <dbReference type="ARBA" id="ARBA00022824"/>
    </source>
</evidence>
<evidence type="ECO:0000256" key="7">
    <source>
        <dbReference type="ARBA" id="ARBA00023136"/>
    </source>
</evidence>
<evidence type="ECO:0000256" key="8">
    <source>
        <dbReference type="ARBA" id="ARBA00023180"/>
    </source>
</evidence>
<dbReference type="PANTHER" id="PTHR13460:SF0">
    <property type="entry name" value="MALECTIN"/>
    <property type="match status" value="1"/>
</dbReference>
<keyword evidence="4" id="KW-0732">Signal</keyword>
<protein>
    <submittedName>
        <fullName evidence="12">Adenylate cyclase</fullName>
    </submittedName>
</protein>
<dbReference type="InterPro" id="IPR039155">
    <property type="entry name" value="MLEC"/>
</dbReference>
<keyword evidence="9" id="KW-0119">Carbohydrate metabolism</keyword>
<dbReference type="PANTHER" id="PTHR13460">
    <property type="match status" value="1"/>
</dbReference>
<dbReference type="GO" id="GO:0030246">
    <property type="term" value="F:carbohydrate binding"/>
    <property type="evidence" value="ECO:0007669"/>
    <property type="project" value="InterPro"/>
</dbReference>
<feature type="transmembrane region" description="Helical" evidence="10">
    <location>
        <begin position="149"/>
        <end position="170"/>
    </location>
</feature>
<reference evidence="12 13" key="1">
    <citation type="journal article" date="2018" name="Front. Microbiol.">
        <title>Hydrolytic Capabilities as a Key to Environmental Success: Chitinolytic and Cellulolytic Acidobacteria From Acidic Sub-arctic Soils and Boreal Peatlands.</title>
        <authorList>
            <person name="Belova S.E."/>
            <person name="Ravin N.V."/>
            <person name="Pankratov T.A."/>
            <person name="Rakitin A.L."/>
            <person name="Ivanova A.A."/>
            <person name="Beletsky A.V."/>
            <person name="Mardanov A.V."/>
            <person name="Sinninghe Damste J.S."/>
            <person name="Dedysh S.N."/>
        </authorList>
    </citation>
    <scope>NUCLEOTIDE SEQUENCE [LARGE SCALE GENOMIC DNA]</scope>
    <source>
        <strain evidence="12 13">SBC82</strain>
    </source>
</reference>
<organism evidence="12 13">
    <name type="scientific">Acidisarcina polymorpha</name>
    <dbReference type="NCBI Taxonomy" id="2211140"/>
    <lineage>
        <taxon>Bacteria</taxon>
        <taxon>Pseudomonadati</taxon>
        <taxon>Acidobacteriota</taxon>
        <taxon>Terriglobia</taxon>
        <taxon>Terriglobales</taxon>
        <taxon>Acidobacteriaceae</taxon>
        <taxon>Acidisarcina</taxon>
    </lineage>
</organism>
<evidence type="ECO:0000313" key="12">
    <source>
        <dbReference type="EMBL" id="AXC12584.1"/>
    </source>
</evidence>
<feature type="domain" description="Malectin" evidence="11">
    <location>
        <begin position="376"/>
        <end position="461"/>
    </location>
</feature>
<evidence type="ECO:0000256" key="10">
    <source>
        <dbReference type="SAM" id="Phobius"/>
    </source>
</evidence>
<keyword evidence="7 10" id="KW-0472">Membrane</keyword>
<evidence type="ECO:0000256" key="6">
    <source>
        <dbReference type="ARBA" id="ARBA00022989"/>
    </source>
</evidence>
<comment type="subcellular location">
    <subcellularLocation>
        <location evidence="1">Endoplasmic reticulum membrane</location>
        <topology evidence="1">Single-pass type I membrane protein</topology>
    </subcellularLocation>
</comment>
<keyword evidence="8" id="KW-0325">Glycoprotein</keyword>
<dbReference type="Proteomes" id="UP000253606">
    <property type="component" value="Chromosome"/>
</dbReference>
<comment type="similarity">
    <text evidence="2">Belongs to the malectin family.</text>
</comment>
<dbReference type="OrthoDB" id="106871at2"/>
<dbReference type="AlphaFoldDB" id="A0A2Z5G1A6"/>
<evidence type="ECO:0000256" key="9">
    <source>
        <dbReference type="ARBA" id="ARBA00023277"/>
    </source>
</evidence>
<keyword evidence="13" id="KW-1185">Reference proteome</keyword>
<evidence type="ECO:0000256" key="3">
    <source>
        <dbReference type="ARBA" id="ARBA00022692"/>
    </source>
</evidence>
<dbReference type="Gene3D" id="2.60.120.430">
    <property type="entry name" value="Galactose-binding lectin"/>
    <property type="match status" value="2"/>
</dbReference>
<accession>A0A2Z5G1A6</accession>
<dbReference type="RefSeq" id="WP_114207759.1">
    <property type="nucleotide sequence ID" value="NZ_CP030840.1"/>
</dbReference>
<proteinExistence type="inferred from homology"/>
<dbReference type="InterPro" id="IPR021720">
    <property type="entry name" value="Malectin_dom"/>
</dbReference>
<dbReference type="EMBL" id="CP030840">
    <property type="protein sequence ID" value="AXC12584.1"/>
    <property type="molecule type" value="Genomic_DNA"/>
</dbReference>